<protein>
    <submittedName>
        <fullName evidence="2">Uncharacterized protein</fullName>
    </submittedName>
</protein>
<accession>A0A8W8NRA0</accession>
<dbReference type="AlphaFoldDB" id="A0A8W8NRA0"/>
<dbReference type="Proteomes" id="UP000005408">
    <property type="component" value="Unassembled WGS sequence"/>
</dbReference>
<sequence>MRLKEEEAQIVPPIYYIYYKEGHGFQQFTHIYHLVRDCKSRVDGLQNITDNTTSMPEVFVLRIGIVGNFTADNLKLISKRTGKADMPVDHSVWSTTPLLCFENDISSESALEILRREKACHKILVQSHISSHEKEPGDSFIIVDLCKEQIKDAITTCLIEPLHQMLQDWLVNFKIQSPNESRSDIISEIHAIQKQMAFCTNRKRGGPFVLPSNCTNSMIPDDVKEFLFRTPCVHSFGIWRNITFKVFVSKTTDEENLKKNAQGCNGFGNCVFTTREKSCDFASIEVMETFLDKCDVAFRNTMKKKINARVHAENLENIGVVHKIGAQTDLTNGYILSSEYYDKLTDENNREYIFLVKGMGKNFSKEGDSGSLVFSLRQNYVDVVGMVYANNPEVYEEESEDEKDNKNPHDIDNSQRQATANTSTSNDEKQYETNEHDARWISFCYRIHTALQLFERPR</sequence>
<name>A0A8W8NRA0_MAGGI</name>
<proteinExistence type="predicted"/>
<evidence type="ECO:0000256" key="1">
    <source>
        <dbReference type="SAM" id="MobiDB-lite"/>
    </source>
</evidence>
<evidence type="ECO:0000313" key="2">
    <source>
        <dbReference type="EnsemblMetazoa" id="G8967.1:cds"/>
    </source>
</evidence>
<dbReference type="EnsemblMetazoa" id="G8967.1">
    <property type="protein sequence ID" value="G8967.1:cds"/>
    <property type="gene ID" value="G8967"/>
</dbReference>
<evidence type="ECO:0000313" key="3">
    <source>
        <dbReference type="Proteomes" id="UP000005408"/>
    </source>
</evidence>
<reference evidence="2" key="1">
    <citation type="submission" date="2022-08" db="UniProtKB">
        <authorList>
            <consortium name="EnsemblMetazoa"/>
        </authorList>
    </citation>
    <scope>IDENTIFICATION</scope>
    <source>
        <strain evidence="2">05x7-T-G4-1.051#20</strain>
    </source>
</reference>
<keyword evidence="3" id="KW-1185">Reference proteome</keyword>
<organism evidence="2 3">
    <name type="scientific">Magallana gigas</name>
    <name type="common">Pacific oyster</name>
    <name type="synonym">Crassostrea gigas</name>
    <dbReference type="NCBI Taxonomy" id="29159"/>
    <lineage>
        <taxon>Eukaryota</taxon>
        <taxon>Metazoa</taxon>
        <taxon>Spiralia</taxon>
        <taxon>Lophotrochozoa</taxon>
        <taxon>Mollusca</taxon>
        <taxon>Bivalvia</taxon>
        <taxon>Autobranchia</taxon>
        <taxon>Pteriomorphia</taxon>
        <taxon>Ostreida</taxon>
        <taxon>Ostreoidea</taxon>
        <taxon>Ostreidae</taxon>
        <taxon>Magallana</taxon>
    </lineage>
</organism>
<feature type="compositionally biased region" description="Basic and acidic residues" evidence="1">
    <location>
        <begin position="403"/>
        <end position="413"/>
    </location>
</feature>
<feature type="region of interest" description="Disordered" evidence="1">
    <location>
        <begin position="395"/>
        <end position="433"/>
    </location>
</feature>
<feature type="compositionally biased region" description="Polar residues" evidence="1">
    <location>
        <begin position="414"/>
        <end position="425"/>
    </location>
</feature>